<evidence type="ECO:0000259" key="5">
    <source>
        <dbReference type="Pfam" id="PF00171"/>
    </source>
</evidence>
<dbReference type="InterPro" id="IPR029510">
    <property type="entry name" value="Ald_DH_CS_GLU"/>
</dbReference>
<dbReference type="InterPro" id="IPR016163">
    <property type="entry name" value="Ald_DH_C"/>
</dbReference>
<dbReference type="STRING" id="418985.A0A1V9XG95"/>
<dbReference type="SUPFAM" id="SSF53720">
    <property type="entry name" value="ALDH-like"/>
    <property type="match status" value="1"/>
</dbReference>
<dbReference type="OrthoDB" id="6500518at2759"/>
<dbReference type="InterPro" id="IPR016162">
    <property type="entry name" value="Ald_DH_N"/>
</dbReference>
<organism evidence="6 7">
    <name type="scientific">Tropilaelaps mercedesae</name>
    <dbReference type="NCBI Taxonomy" id="418985"/>
    <lineage>
        <taxon>Eukaryota</taxon>
        <taxon>Metazoa</taxon>
        <taxon>Ecdysozoa</taxon>
        <taxon>Arthropoda</taxon>
        <taxon>Chelicerata</taxon>
        <taxon>Arachnida</taxon>
        <taxon>Acari</taxon>
        <taxon>Parasitiformes</taxon>
        <taxon>Mesostigmata</taxon>
        <taxon>Gamasina</taxon>
        <taxon>Dermanyssoidea</taxon>
        <taxon>Laelapidae</taxon>
        <taxon>Tropilaelaps</taxon>
    </lineage>
</organism>
<accession>A0A1V9XG95</accession>
<feature type="active site" evidence="3">
    <location>
        <position position="95"/>
    </location>
</feature>
<dbReference type="PROSITE" id="PS00070">
    <property type="entry name" value="ALDEHYDE_DEHYDR_CYS"/>
    <property type="match status" value="1"/>
</dbReference>
<dbReference type="Gene3D" id="3.40.605.10">
    <property type="entry name" value="Aldehyde Dehydrogenase, Chain A, domain 1"/>
    <property type="match status" value="2"/>
</dbReference>
<dbReference type="Gene3D" id="3.40.309.10">
    <property type="entry name" value="Aldehyde Dehydrogenase, Chain A, domain 2"/>
    <property type="match status" value="1"/>
</dbReference>
<dbReference type="EMBL" id="MNPL01011742">
    <property type="protein sequence ID" value="OQR72446.1"/>
    <property type="molecule type" value="Genomic_DNA"/>
</dbReference>
<proteinExistence type="inferred from homology"/>
<dbReference type="Pfam" id="PF00171">
    <property type="entry name" value="Aldedh"/>
    <property type="match status" value="1"/>
</dbReference>
<evidence type="ECO:0000313" key="6">
    <source>
        <dbReference type="EMBL" id="OQR72446.1"/>
    </source>
</evidence>
<evidence type="ECO:0000256" key="4">
    <source>
        <dbReference type="RuleBase" id="RU003345"/>
    </source>
</evidence>
<dbReference type="FunFam" id="3.40.309.10:FF:000001">
    <property type="entry name" value="Mitochondrial aldehyde dehydrogenase 2"/>
    <property type="match status" value="1"/>
</dbReference>
<dbReference type="AlphaFoldDB" id="A0A1V9XG95"/>
<dbReference type="GO" id="GO:0016620">
    <property type="term" value="F:oxidoreductase activity, acting on the aldehyde or oxo group of donors, NAD or NADP as acceptor"/>
    <property type="evidence" value="ECO:0007669"/>
    <property type="project" value="InterPro"/>
</dbReference>
<keyword evidence="2 4" id="KW-0560">Oxidoreductase</keyword>
<evidence type="ECO:0000313" key="7">
    <source>
        <dbReference type="Proteomes" id="UP000192247"/>
    </source>
</evidence>
<evidence type="ECO:0000256" key="1">
    <source>
        <dbReference type="ARBA" id="ARBA00009986"/>
    </source>
</evidence>
<name>A0A1V9XG95_9ACAR</name>
<dbReference type="Proteomes" id="UP000192247">
    <property type="component" value="Unassembled WGS sequence"/>
</dbReference>
<dbReference type="PANTHER" id="PTHR11699">
    <property type="entry name" value="ALDEHYDE DEHYDROGENASE-RELATED"/>
    <property type="match status" value="1"/>
</dbReference>
<evidence type="ECO:0000256" key="3">
    <source>
        <dbReference type="PROSITE-ProRule" id="PRU10007"/>
    </source>
</evidence>
<dbReference type="InParanoid" id="A0A1V9XG95"/>
<keyword evidence="7" id="KW-1185">Reference proteome</keyword>
<sequence length="314" mass="34420">MDASMRGVLLNKLADLIVRDKSYLAWNYPILMTSWKLAPALATGNCCVLKPAEQTPLTALCIGALIKVAFTGSTEVGRLIQKASGESNLKRVTLELGGKSPLVIFNDVDINEAAEIAHNAVFANMGQCCCAGTRTYVQEGIYEKFVQKAQELAEKRKVGDPMDRDVLQGPQIDDKQTEKIMQLIESGKTQGARCVTGGSRIPGKGFFIQPTVFADVKDDMRIAREEIFGPVQQILKFSTMDEVLDRCNDTHYGLGAGVLTKNIDQALTFSQNVHAGSVWINCYDATMVQTPFGGFKQSGFGRELYVEQTPSYES</sequence>
<dbReference type="InterPro" id="IPR016160">
    <property type="entry name" value="Ald_DH_CS_CYS"/>
</dbReference>
<reference evidence="6 7" key="1">
    <citation type="journal article" date="2017" name="Gigascience">
        <title>Draft genome of the honey bee ectoparasitic mite, Tropilaelaps mercedesae, is shaped by the parasitic life history.</title>
        <authorList>
            <person name="Dong X."/>
            <person name="Armstrong S.D."/>
            <person name="Xia D."/>
            <person name="Makepeace B.L."/>
            <person name="Darby A.C."/>
            <person name="Kadowaki T."/>
        </authorList>
    </citation>
    <scope>NUCLEOTIDE SEQUENCE [LARGE SCALE GENOMIC DNA]</scope>
    <source>
        <strain evidence="6">Wuxi-XJTLU</strain>
    </source>
</reference>
<dbReference type="InterPro" id="IPR015590">
    <property type="entry name" value="Aldehyde_DH_dom"/>
</dbReference>
<feature type="domain" description="Aldehyde dehydrogenase" evidence="5">
    <location>
        <begin position="67"/>
        <end position="307"/>
    </location>
</feature>
<comment type="caution">
    <text evidence="6">The sequence shown here is derived from an EMBL/GenBank/DDBJ whole genome shotgun (WGS) entry which is preliminary data.</text>
</comment>
<dbReference type="PROSITE" id="PS00687">
    <property type="entry name" value="ALDEHYDE_DEHYDR_GLU"/>
    <property type="match status" value="1"/>
</dbReference>
<comment type="similarity">
    <text evidence="1 4">Belongs to the aldehyde dehydrogenase family.</text>
</comment>
<evidence type="ECO:0000256" key="2">
    <source>
        <dbReference type="ARBA" id="ARBA00023002"/>
    </source>
</evidence>
<protein>
    <submittedName>
        <fullName evidence="6">Aldehyde dehydrogenase X</fullName>
    </submittedName>
</protein>
<dbReference type="InterPro" id="IPR016161">
    <property type="entry name" value="Ald_DH/histidinol_DH"/>
</dbReference>
<gene>
    <name evidence="6" type="ORF">BIW11_03774</name>
</gene>